<gene>
    <name evidence="2" type="ORF">RSO01_66040</name>
</gene>
<dbReference type="AlphaFoldDB" id="A0A512NKF7"/>
<name>A0A512NKF7_9HYPH</name>
<evidence type="ECO:0000313" key="3">
    <source>
        <dbReference type="Proteomes" id="UP000321058"/>
    </source>
</evidence>
<evidence type="ECO:0000256" key="1">
    <source>
        <dbReference type="SAM" id="MobiDB-lite"/>
    </source>
</evidence>
<dbReference type="EMBL" id="BKAJ01000131">
    <property type="protein sequence ID" value="GEP59438.1"/>
    <property type="molecule type" value="Genomic_DNA"/>
</dbReference>
<organism evidence="2 3">
    <name type="scientific">Reyranella soli</name>
    <dbReference type="NCBI Taxonomy" id="1230389"/>
    <lineage>
        <taxon>Bacteria</taxon>
        <taxon>Pseudomonadati</taxon>
        <taxon>Pseudomonadota</taxon>
        <taxon>Alphaproteobacteria</taxon>
        <taxon>Hyphomicrobiales</taxon>
        <taxon>Reyranellaceae</taxon>
        <taxon>Reyranella</taxon>
    </lineage>
</organism>
<accession>A0A512NKF7</accession>
<protein>
    <submittedName>
        <fullName evidence="2">Uncharacterized protein</fullName>
    </submittedName>
</protein>
<sequence>MRVLPVIKWCILSGMTASSKSVPEKGDRNERLAAALRENLKRRKAQARAQNRVRQDGAKTETQPPKSPAK</sequence>
<keyword evidence="3" id="KW-1185">Reference proteome</keyword>
<dbReference type="Proteomes" id="UP000321058">
    <property type="component" value="Unassembled WGS sequence"/>
</dbReference>
<comment type="caution">
    <text evidence="2">The sequence shown here is derived from an EMBL/GenBank/DDBJ whole genome shotgun (WGS) entry which is preliminary data.</text>
</comment>
<feature type="region of interest" description="Disordered" evidence="1">
    <location>
        <begin position="41"/>
        <end position="70"/>
    </location>
</feature>
<proteinExistence type="predicted"/>
<evidence type="ECO:0000313" key="2">
    <source>
        <dbReference type="EMBL" id="GEP59438.1"/>
    </source>
</evidence>
<reference evidence="2 3" key="1">
    <citation type="submission" date="2019-07" db="EMBL/GenBank/DDBJ databases">
        <title>Whole genome shotgun sequence of Reyranella soli NBRC 108950.</title>
        <authorList>
            <person name="Hosoyama A."/>
            <person name="Uohara A."/>
            <person name="Ohji S."/>
            <person name="Ichikawa N."/>
        </authorList>
    </citation>
    <scope>NUCLEOTIDE SEQUENCE [LARGE SCALE GENOMIC DNA]</scope>
    <source>
        <strain evidence="2 3">NBRC 108950</strain>
    </source>
</reference>